<reference evidence="9" key="1">
    <citation type="submission" date="2009-03" db="EMBL/GenBank/DDBJ databases">
        <title>Caligus clemensi ESTs and full-length cDNAs.</title>
        <authorList>
            <person name="Yasuike M."/>
            <person name="von Schalburg K."/>
            <person name="Cooper G."/>
            <person name="Leong J."/>
            <person name="Jones S.R.M."/>
            <person name="Koop B.F."/>
        </authorList>
    </citation>
    <scope>NUCLEOTIDE SEQUENCE</scope>
    <source>
        <tissue evidence="9">Whole</tissue>
    </source>
</reference>
<name>C1BZW5_CALCM</name>
<dbReference type="EMBL" id="BT080144">
    <property type="protein sequence ID" value="ACO14568.1"/>
    <property type="molecule type" value="mRNA"/>
</dbReference>
<dbReference type="PROSITE" id="PS50940">
    <property type="entry name" value="CHIT_BIND_II"/>
    <property type="match status" value="3"/>
</dbReference>
<dbReference type="InterPro" id="IPR036508">
    <property type="entry name" value="Chitin-bd_dom_sf"/>
</dbReference>
<evidence type="ECO:0000256" key="3">
    <source>
        <dbReference type="ARBA" id="ARBA00022737"/>
    </source>
</evidence>
<gene>
    <name evidence="9" type="primary">PE1</name>
</gene>
<keyword evidence="3" id="KW-0677">Repeat</keyword>
<feature type="signal peptide" evidence="7">
    <location>
        <begin position="1"/>
        <end position="20"/>
    </location>
</feature>
<feature type="region of interest" description="Disordered" evidence="6">
    <location>
        <begin position="65"/>
        <end position="105"/>
    </location>
</feature>
<feature type="domain" description="Chitin-binding type-2" evidence="8">
    <location>
        <begin position="182"/>
        <end position="242"/>
    </location>
</feature>
<dbReference type="InterPro" id="IPR002557">
    <property type="entry name" value="Chitin-bd_dom"/>
</dbReference>
<proteinExistence type="evidence at transcript level"/>
<dbReference type="GO" id="GO:0008061">
    <property type="term" value="F:chitin binding"/>
    <property type="evidence" value="ECO:0007669"/>
    <property type="project" value="UniProtKB-KW"/>
</dbReference>
<evidence type="ECO:0000256" key="1">
    <source>
        <dbReference type="ARBA" id="ARBA00022669"/>
    </source>
</evidence>
<evidence type="ECO:0000259" key="8">
    <source>
        <dbReference type="PROSITE" id="PS50940"/>
    </source>
</evidence>
<dbReference type="AlphaFoldDB" id="C1BZW5"/>
<feature type="chain" id="PRO_5002907560" evidence="7">
    <location>
        <begin position="21"/>
        <end position="328"/>
    </location>
</feature>
<dbReference type="SMART" id="SM00494">
    <property type="entry name" value="ChtBD2"/>
    <property type="match status" value="3"/>
</dbReference>
<feature type="domain" description="Chitin-binding type-2" evidence="8">
    <location>
        <begin position="114"/>
        <end position="172"/>
    </location>
</feature>
<dbReference type="Pfam" id="PF01607">
    <property type="entry name" value="CBM_14"/>
    <property type="match status" value="3"/>
</dbReference>
<evidence type="ECO:0000256" key="7">
    <source>
        <dbReference type="SAM" id="SignalP"/>
    </source>
</evidence>
<dbReference type="PANTHER" id="PTHR23301:SF0">
    <property type="entry name" value="CHITIN-BINDING TYPE-2 DOMAIN-CONTAINING PROTEIN-RELATED"/>
    <property type="match status" value="1"/>
</dbReference>
<evidence type="ECO:0000256" key="2">
    <source>
        <dbReference type="ARBA" id="ARBA00022729"/>
    </source>
</evidence>
<dbReference type="PANTHER" id="PTHR23301">
    <property type="entry name" value="CHITIN BINDING PERITROPHIN-A"/>
    <property type="match status" value="1"/>
</dbReference>
<keyword evidence="5" id="KW-0325">Glycoprotein</keyword>
<accession>C1BZW5</accession>
<evidence type="ECO:0000256" key="5">
    <source>
        <dbReference type="ARBA" id="ARBA00023180"/>
    </source>
</evidence>
<feature type="domain" description="Chitin-binding type-2" evidence="8">
    <location>
        <begin position="247"/>
        <end position="314"/>
    </location>
</feature>
<evidence type="ECO:0000256" key="6">
    <source>
        <dbReference type="SAM" id="MobiDB-lite"/>
    </source>
</evidence>
<dbReference type="GO" id="GO:0005576">
    <property type="term" value="C:extracellular region"/>
    <property type="evidence" value="ECO:0007669"/>
    <property type="project" value="InterPro"/>
</dbReference>
<dbReference type="Gene3D" id="2.170.140.10">
    <property type="entry name" value="Chitin binding domain"/>
    <property type="match status" value="3"/>
</dbReference>
<keyword evidence="4" id="KW-1015">Disulfide bond</keyword>
<protein>
    <submittedName>
        <fullName evidence="9">Peritrophin-1</fullName>
    </submittedName>
</protein>
<dbReference type="SUPFAM" id="SSF57625">
    <property type="entry name" value="Invertebrate chitin-binding proteins"/>
    <property type="match status" value="3"/>
</dbReference>
<dbReference type="InterPro" id="IPR051940">
    <property type="entry name" value="Chitin_bind-dev_reg"/>
</dbReference>
<keyword evidence="2 7" id="KW-0732">Signal</keyword>
<evidence type="ECO:0000313" key="9">
    <source>
        <dbReference type="EMBL" id="ACO14568.1"/>
    </source>
</evidence>
<organism evidence="9">
    <name type="scientific">Caligus clemensi</name>
    <name type="common">Sea louse</name>
    <dbReference type="NCBI Taxonomy" id="344056"/>
    <lineage>
        <taxon>Eukaryota</taxon>
        <taxon>Metazoa</taxon>
        <taxon>Ecdysozoa</taxon>
        <taxon>Arthropoda</taxon>
        <taxon>Crustacea</taxon>
        <taxon>Multicrustacea</taxon>
        <taxon>Hexanauplia</taxon>
        <taxon>Copepoda</taxon>
        <taxon>Siphonostomatoida</taxon>
        <taxon>Caligidae</taxon>
        <taxon>Caligus</taxon>
    </lineage>
</organism>
<sequence>MVVRATLTVISLVLISFAVSDPADDDYYYDYEEYDSPSKSDVYKSNEFNLGALVSAWRDYVKEKRGGHSKRPSHSSNKAAYPSVQKNNRKRPNRFEEEEQETRKNKFEEYEDDKDYCEPRDESYFTPDEVQCDKYYECNIKGEVQEKLCLDGLMFDVKRERCDYPAKVICGDRKKLQEARPSKNCPRQNGFFAWPSGISCQKFWDCREGKGYLQACPEGVIFDPKIDACVTPDQSARKECTGGKFLGFLCPSYTPEQMLRFGNHDRLSHPDNCQKFYSCLRDGSPRLAACPKNTVFNNGTGHCGEPSEVPGCEDFWKKKEEDEYDYYY</sequence>
<keyword evidence="1" id="KW-0147">Chitin-binding</keyword>
<evidence type="ECO:0000256" key="4">
    <source>
        <dbReference type="ARBA" id="ARBA00023157"/>
    </source>
</evidence>